<proteinExistence type="predicted"/>
<dbReference type="AlphaFoldDB" id="A0A553NJ38"/>
<dbReference type="EMBL" id="SRMA01026911">
    <property type="protein sequence ID" value="TRY65472.1"/>
    <property type="molecule type" value="Genomic_DNA"/>
</dbReference>
<evidence type="ECO:0000313" key="1">
    <source>
        <dbReference type="EMBL" id="TRY65472.1"/>
    </source>
</evidence>
<protein>
    <submittedName>
        <fullName evidence="1">Uncharacterized protein</fullName>
    </submittedName>
</protein>
<organism evidence="1 2">
    <name type="scientific">Danionella cerebrum</name>
    <dbReference type="NCBI Taxonomy" id="2873325"/>
    <lineage>
        <taxon>Eukaryota</taxon>
        <taxon>Metazoa</taxon>
        <taxon>Chordata</taxon>
        <taxon>Craniata</taxon>
        <taxon>Vertebrata</taxon>
        <taxon>Euteleostomi</taxon>
        <taxon>Actinopterygii</taxon>
        <taxon>Neopterygii</taxon>
        <taxon>Teleostei</taxon>
        <taxon>Ostariophysi</taxon>
        <taxon>Cypriniformes</taxon>
        <taxon>Danionidae</taxon>
        <taxon>Danioninae</taxon>
        <taxon>Danionella</taxon>
    </lineage>
</organism>
<accession>A0A553NJ38</accession>
<dbReference type="OrthoDB" id="6021076at2759"/>
<keyword evidence="2" id="KW-1185">Reference proteome</keyword>
<evidence type="ECO:0000313" key="2">
    <source>
        <dbReference type="Proteomes" id="UP000316079"/>
    </source>
</evidence>
<name>A0A553NJ38_9TELE</name>
<reference evidence="1 2" key="1">
    <citation type="journal article" date="2019" name="Sci. Data">
        <title>Hybrid genome assembly and annotation of Danionella translucida.</title>
        <authorList>
            <person name="Kadobianskyi M."/>
            <person name="Schulze L."/>
            <person name="Schuelke M."/>
            <person name="Judkewitz B."/>
        </authorList>
    </citation>
    <scope>NUCLEOTIDE SEQUENCE [LARGE SCALE GENOMIC DNA]</scope>
    <source>
        <strain evidence="1 2">Bolton</strain>
    </source>
</reference>
<gene>
    <name evidence="1" type="ORF">DNTS_030062</name>
</gene>
<comment type="caution">
    <text evidence="1">The sequence shown here is derived from an EMBL/GenBank/DDBJ whole genome shotgun (WGS) entry which is preliminary data.</text>
</comment>
<dbReference type="Proteomes" id="UP000316079">
    <property type="component" value="Unassembled WGS sequence"/>
</dbReference>
<sequence>MQKTNDEIEASRITAAGFYGNRRHFRPRNGRRFSGDIHPSITSPLSASPRSFPLNNRSSLLLDVTEVT</sequence>